<comment type="function">
    <text evidence="8">F(1)F(0) ATP synthase produces ATP from ADP in the presence of a proton or sodium gradient. F-type ATPases consist of two structural domains, F(1) containing the extramembraneous catalytic core and F(0) containing the membrane proton channel, linked together by a central stalk and a peripheral stalk. During catalysis, ATP synthesis in the catalytic domain of F(1) is coupled via a rotary mechanism of the central stalk subunits to proton translocation.</text>
</comment>
<dbReference type="AlphaFoldDB" id="A0A0J5Y7T5"/>
<dbReference type="GO" id="GO:0046933">
    <property type="term" value="F:proton-transporting ATP synthase activity, rotational mechanism"/>
    <property type="evidence" value="ECO:0007669"/>
    <property type="project" value="UniProtKB-UniRule"/>
</dbReference>
<dbReference type="GO" id="GO:0005886">
    <property type="term" value="C:plasma membrane"/>
    <property type="evidence" value="ECO:0007669"/>
    <property type="project" value="UniProtKB-SubCell"/>
</dbReference>
<dbReference type="InterPro" id="IPR020781">
    <property type="entry name" value="ATPase_OSCP/d_CS"/>
</dbReference>
<dbReference type="PANTHER" id="PTHR11910">
    <property type="entry name" value="ATP SYNTHASE DELTA CHAIN"/>
    <property type="match status" value="1"/>
</dbReference>
<dbReference type="InterPro" id="IPR026015">
    <property type="entry name" value="ATP_synth_OSCP/delta_N_sf"/>
</dbReference>
<evidence type="ECO:0000256" key="7">
    <source>
        <dbReference type="ARBA" id="ARBA00023310"/>
    </source>
</evidence>
<reference evidence="10" key="1">
    <citation type="submission" date="2016-01" db="EMBL/GenBank/DDBJ databases">
        <title>Whole genome sequencing of Bhargavaea cecembensis T14.</title>
        <authorList>
            <person name="Hong K.W."/>
        </authorList>
    </citation>
    <scope>NUCLEOTIDE SEQUENCE [LARGE SCALE GENOMIC DNA]</scope>
    <source>
        <strain evidence="10">M19</strain>
    </source>
</reference>
<dbReference type="OrthoDB" id="9802471at2"/>
<keyword evidence="8" id="KW-1003">Cell membrane</keyword>
<gene>
    <name evidence="8" type="primary">atpH</name>
    <name evidence="9" type="ORF">AV649_09145</name>
</gene>
<evidence type="ECO:0000313" key="9">
    <source>
        <dbReference type="EMBL" id="KZE43996.1"/>
    </source>
</evidence>
<organism evidence="9 10">
    <name type="scientific">Rossellomorea marisflavi</name>
    <dbReference type="NCBI Taxonomy" id="189381"/>
    <lineage>
        <taxon>Bacteria</taxon>
        <taxon>Bacillati</taxon>
        <taxon>Bacillota</taxon>
        <taxon>Bacilli</taxon>
        <taxon>Bacillales</taxon>
        <taxon>Bacillaceae</taxon>
        <taxon>Rossellomorea</taxon>
    </lineage>
</organism>
<dbReference type="SUPFAM" id="SSF47928">
    <property type="entry name" value="N-terminal domain of the delta subunit of the F1F0-ATP synthase"/>
    <property type="match status" value="1"/>
</dbReference>
<dbReference type="PROSITE" id="PS00389">
    <property type="entry name" value="ATPASE_DELTA"/>
    <property type="match status" value="1"/>
</dbReference>
<dbReference type="Pfam" id="PF00213">
    <property type="entry name" value="OSCP"/>
    <property type="match status" value="1"/>
</dbReference>
<comment type="subcellular location">
    <subcellularLocation>
        <location evidence="8">Cell membrane</location>
        <topology evidence="8">Peripheral membrane protein</topology>
    </subcellularLocation>
    <subcellularLocation>
        <location evidence="1">Membrane</location>
    </subcellularLocation>
</comment>
<dbReference type="EMBL" id="LQQY01000045">
    <property type="protein sequence ID" value="KZE43996.1"/>
    <property type="molecule type" value="Genomic_DNA"/>
</dbReference>
<accession>A0A0J5Y7T5</accession>
<dbReference type="RefSeq" id="WP_048004869.1">
    <property type="nucleotide sequence ID" value="NZ_CP047095.1"/>
</dbReference>
<dbReference type="Gene3D" id="1.10.520.20">
    <property type="entry name" value="N-terminal domain of the delta subunit of the F1F0-ATP synthase"/>
    <property type="match status" value="1"/>
</dbReference>
<sequence length="178" mass="19690">MSSSTVAKRYALALFQIAQEQLKLEAIEEELRAVKTVFTENKELNSLLENPKLTAVKKKTLIQEAFAGVSAPVLNTLLLLTDRHREDQVVAVVDAFIDLSNEARGIADAIVYSVRPLSEDEKTAVSTSFANKVGKQSLRIENVIDTNILGGLKIRIGNRIFDGTLAGKLNRLERELVR</sequence>
<evidence type="ECO:0000256" key="2">
    <source>
        <dbReference type="ARBA" id="ARBA00022448"/>
    </source>
</evidence>
<dbReference type="HAMAP" id="MF_01416">
    <property type="entry name" value="ATP_synth_delta_bact"/>
    <property type="match status" value="1"/>
</dbReference>
<dbReference type="NCBIfam" id="TIGR01145">
    <property type="entry name" value="ATP_synt_delta"/>
    <property type="match status" value="1"/>
</dbReference>
<proteinExistence type="inferred from homology"/>
<comment type="similarity">
    <text evidence="8">Belongs to the ATPase delta chain family.</text>
</comment>
<keyword evidence="6 8" id="KW-0139">CF(1)</keyword>
<evidence type="ECO:0000256" key="3">
    <source>
        <dbReference type="ARBA" id="ARBA00022781"/>
    </source>
</evidence>
<keyword evidence="4 8" id="KW-0406">Ion transport</keyword>
<evidence type="ECO:0000256" key="6">
    <source>
        <dbReference type="ARBA" id="ARBA00023196"/>
    </source>
</evidence>
<evidence type="ECO:0000256" key="8">
    <source>
        <dbReference type="HAMAP-Rule" id="MF_01416"/>
    </source>
</evidence>
<comment type="caution">
    <text evidence="9">The sequence shown here is derived from an EMBL/GenBank/DDBJ whole genome shotgun (WGS) entry which is preliminary data.</text>
</comment>
<dbReference type="PRINTS" id="PR00125">
    <property type="entry name" value="ATPASEDELTA"/>
</dbReference>
<comment type="function">
    <text evidence="8">This protein is part of the stalk that links CF(0) to CF(1). It either transmits conformational changes from CF(0) to CF(1) or is implicated in proton conduction.</text>
</comment>
<name>A0A0J5Y7T5_9BACI</name>
<protein>
    <recommendedName>
        <fullName evidence="8">ATP synthase subunit delta</fullName>
    </recommendedName>
    <alternativeName>
        <fullName evidence="8">ATP synthase F(1) sector subunit delta</fullName>
    </alternativeName>
    <alternativeName>
        <fullName evidence="8">F-type ATPase subunit delta</fullName>
        <shortName evidence="8">F-ATPase subunit delta</shortName>
    </alternativeName>
</protein>
<keyword evidence="2 8" id="KW-0813">Transport</keyword>
<dbReference type="NCBIfam" id="NF004403">
    <property type="entry name" value="PRK05758.2-4"/>
    <property type="match status" value="1"/>
</dbReference>
<dbReference type="InterPro" id="IPR000711">
    <property type="entry name" value="ATPase_OSCP/dsu"/>
</dbReference>
<keyword evidence="5 8" id="KW-0472">Membrane</keyword>
<evidence type="ECO:0000256" key="4">
    <source>
        <dbReference type="ARBA" id="ARBA00023065"/>
    </source>
</evidence>
<keyword evidence="7 8" id="KW-0066">ATP synthesis</keyword>
<evidence type="ECO:0000256" key="5">
    <source>
        <dbReference type="ARBA" id="ARBA00023136"/>
    </source>
</evidence>
<evidence type="ECO:0000256" key="1">
    <source>
        <dbReference type="ARBA" id="ARBA00004370"/>
    </source>
</evidence>
<dbReference type="Proteomes" id="UP000076510">
    <property type="component" value="Unassembled WGS sequence"/>
</dbReference>
<dbReference type="GO" id="GO:0045259">
    <property type="term" value="C:proton-transporting ATP synthase complex"/>
    <property type="evidence" value="ECO:0007669"/>
    <property type="project" value="UniProtKB-KW"/>
</dbReference>
<dbReference type="PATRIC" id="fig|189381.10.peg.2313"/>
<evidence type="ECO:0000313" key="10">
    <source>
        <dbReference type="Proteomes" id="UP000076510"/>
    </source>
</evidence>
<keyword evidence="3 8" id="KW-0375">Hydrogen ion transport</keyword>